<comment type="caution">
    <text evidence="2">The sequence shown here is derived from an EMBL/GenBank/DDBJ whole genome shotgun (WGS) entry which is preliminary data.</text>
</comment>
<dbReference type="Proteomes" id="UP001305414">
    <property type="component" value="Unassembled WGS sequence"/>
</dbReference>
<protein>
    <submittedName>
        <fullName evidence="2">Uncharacterized protein</fullName>
    </submittedName>
</protein>
<evidence type="ECO:0000256" key="1">
    <source>
        <dbReference type="SAM" id="MobiDB-lite"/>
    </source>
</evidence>
<name>A0AAN7UPM6_9PEZI</name>
<proteinExistence type="predicted"/>
<accession>A0AAN7UPM6</accession>
<feature type="region of interest" description="Disordered" evidence="1">
    <location>
        <begin position="91"/>
        <end position="119"/>
    </location>
</feature>
<sequence>MSCFDSHKSGHIPSSPAEIVASTHWSRFGTLTTQIELVAVMVRGATVKLSALRPFDLLISVSPNARNTRNTLDKSILFLIPQRCSRLNVLSAPEGSRPAPAQLRDGGGAILGVNPPQQL</sequence>
<reference evidence="2 3" key="1">
    <citation type="submission" date="2023-10" db="EMBL/GenBank/DDBJ databases">
        <title>Draft genome sequence of Xylaria bambusicola isolate GMP-LS, the root and basal stem rot pathogen of sugarcane in Indonesia.</title>
        <authorList>
            <person name="Selvaraj P."/>
            <person name="Muralishankar V."/>
            <person name="Muruganantham S."/>
            <person name="Sp S."/>
            <person name="Haryani S."/>
            <person name="Lau K.J.X."/>
            <person name="Naqvi N.I."/>
        </authorList>
    </citation>
    <scope>NUCLEOTIDE SEQUENCE [LARGE SCALE GENOMIC DNA]</scope>
    <source>
        <strain evidence="2">GMP-LS</strain>
    </source>
</reference>
<keyword evidence="3" id="KW-1185">Reference proteome</keyword>
<organism evidence="2 3">
    <name type="scientific">Xylaria bambusicola</name>
    <dbReference type="NCBI Taxonomy" id="326684"/>
    <lineage>
        <taxon>Eukaryota</taxon>
        <taxon>Fungi</taxon>
        <taxon>Dikarya</taxon>
        <taxon>Ascomycota</taxon>
        <taxon>Pezizomycotina</taxon>
        <taxon>Sordariomycetes</taxon>
        <taxon>Xylariomycetidae</taxon>
        <taxon>Xylariales</taxon>
        <taxon>Xylariaceae</taxon>
        <taxon>Xylaria</taxon>
    </lineage>
</organism>
<evidence type="ECO:0000313" key="3">
    <source>
        <dbReference type="Proteomes" id="UP001305414"/>
    </source>
</evidence>
<dbReference type="AlphaFoldDB" id="A0AAN7UPM6"/>
<dbReference type="EMBL" id="JAWHQM010000077">
    <property type="protein sequence ID" value="KAK5636765.1"/>
    <property type="molecule type" value="Genomic_DNA"/>
</dbReference>
<gene>
    <name evidence="2" type="ORF">RRF57_012477</name>
</gene>
<evidence type="ECO:0000313" key="2">
    <source>
        <dbReference type="EMBL" id="KAK5636765.1"/>
    </source>
</evidence>